<dbReference type="RefSeq" id="WP_093171184.1">
    <property type="nucleotide sequence ID" value="NZ_FNCN01000013.1"/>
</dbReference>
<name>A0A1G8AYH4_9ACTN</name>
<protein>
    <submittedName>
        <fullName evidence="2">Helix-turn-helix domain-containing protein</fullName>
    </submittedName>
</protein>
<dbReference type="InterPro" id="IPR010982">
    <property type="entry name" value="Lambda_DNA-bd_dom_sf"/>
</dbReference>
<dbReference type="Pfam" id="PF13560">
    <property type="entry name" value="HTH_31"/>
    <property type="match status" value="1"/>
</dbReference>
<accession>A0A1G8AYH4</accession>
<dbReference type="AlphaFoldDB" id="A0A1G8AYH4"/>
<organism evidence="2 3">
    <name type="scientific">Sinosporangium album</name>
    <dbReference type="NCBI Taxonomy" id="504805"/>
    <lineage>
        <taxon>Bacteria</taxon>
        <taxon>Bacillati</taxon>
        <taxon>Actinomycetota</taxon>
        <taxon>Actinomycetes</taxon>
        <taxon>Streptosporangiales</taxon>
        <taxon>Streptosporangiaceae</taxon>
        <taxon>Sinosporangium</taxon>
    </lineage>
</organism>
<gene>
    <name evidence="2" type="ORF">SAMN05421505_11345</name>
</gene>
<dbReference type="GO" id="GO:0003677">
    <property type="term" value="F:DNA binding"/>
    <property type="evidence" value="ECO:0007669"/>
    <property type="project" value="InterPro"/>
</dbReference>
<dbReference type="CDD" id="cd00093">
    <property type="entry name" value="HTH_XRE"/>
    <property type="match status" value="1"/>
</dbReference>
<evidence type="ECO:0000259" key="1">
    <source>
        <dbReference type="PROSITE" id="PS50943"/>
    </source>
</evidence>
<dbReference type="InterPro" id="IPR001387">
    <property type="entry name" value="Cro/C1-type_HTH"/>
</dbReference>
<dbReference type="Gene3D" id="1.10.260.40">
    <property type="entry name" value="lambda repressor-like DNA-binding domains"/>
    <property type="match status" value="1"/>
</dbReference>
<dbReference type="OrthoDB" id="3504495at2"/>
<dbReference type="PROSITE" id="PS50943">
    <property type="entry name" value="HTH_CROC1"/>
    <property type="match status" value="1"/>
</dbReference>
<keyword evidence="3" id="KW-1185">Reference proteome</keyword>
<sequence length="167" mass="18374">MAGGEERIGQRIAALRKIRRMTQRQVATQANISLSLLQKVEAGSRAATPVLVAAVAPVLRVSSRELYGQPFVMDQSHTAIPRLHASLARFDVLIPPMRPPRRAYSQLKAETDEVNRLRQAGNYTQLGERVPPLLDEIGPLIQGAVGVERERLGHLLALLYFAAHSLA</sequence>
<dbReference type="Proteomes" id="UP000198923">
    <property type="component" value="Unassembled WGS sequence"/>
</dbReference>
<feature type="domain" description="HTH cro/C1-type" evidence="1">
    <location>
        <begin position="12"/>
        <end position="66"/>
    </location>
</feature>
<dbReference type="SMART" id="SM00530">
    <property type="entry name" value="HTH_XRE"/>
    <property type="match status" value="1"/>
</dbReference>
<dbReference type="SUPFAM" id="SSF47413">
    <property type="entry name" value="lambda repressor-like DNA-binding domains"/>
    <property type="match status" value="1"/>
</dbReference>
<reference evidence="2 3" key="1">
    <citation type="submission" date="2016-10" db="EMBL/GenBank/DDBJ databases">
        <authorList>
            <person name="de Groot N.N."/>
        </authorList>
    </citation>
    <scope>NUCLEOTIDE SEQUENCE [LARGE SCALE GENOMIC DNA]</scope>
    <source>
        <strain evidence="2 3">CPCC 201354</strain>
    </source>
</reference>
<evidence type="ECO:0000313" key="2">
    <source>
        <dbReference type="EMBL" id="SDH25863.1"/>
    </source>
</evidence>
<proteinExistence type="predicted"/>
<dbReference type="EMBL" id="FNCN01000013">
    <property type="protein sequence ID" value="SDH25863.1"/>
    <property type="molecule type" value="Genomic_DNA"/>
</dbReference>
<evidence type="ECO:0000313" key="3">
    <source>
        <dbReference type="Proteomes" id="UP000198923"/>
    </source>
</evidence>